<feature type="compositionally biased region" description="Basic and acidic residues" evidence="2">
    <location>
        <begin position="40"/>
        <end position="52"/>
    </location>
</feature>
<reference evidence="4" key="1">
    <citation type="submission" date="2013-10" db="EMBL/GenBank/DDBJ databases">
        <authorList>
            <person name="Schartl M."/>
            <person name="Warren W."/>
        </authorList>
    </citation>
    <scope>NUCLEOTIDE SEQUENCE [LARGE SCALE GENOMIC DNA]</scope>
    <source>
        <strain evidence="4">female</strain>
    </source>
</reference>
<dbReference type="PANTHER" id="PTHR14388:SF5">
    <property type="entry name" value="SH2 DOMAIN-CONTAINING PROTEIN 4A"/>
    <property type="match status" value="1"/>
</dbReference>
<protein>
    <recommendedName>
        <fullName evidence="5">SH2 domain containing 4A</fullName>
    </recommendedName>
</protein>
<evidence type="ECO:0008006" key="5">
    <source>
        <dbReference type="Google" id="ProtNLM"/>
    </source>
</evidence>
<reference evidence="3" key="2">
    <citation type="submission" date="2025-08" db="UniProtKB">
        <authorList>
            <consortium name="Ensembl"/>
        </authorList>
    </citation>
    <scope>IDENTIFICATION</scope>
</reference>
<dbReference type="GeneTree" id="ENSGT00940000157357"/>
<reference evidence="3" key="3">
    <citation type="submission" date="2025-09" db="UniProtKB">
        <authorList>
            <consortium name="Ensembl"/>
        </authorList>
    </citation>
    <scope>IDENTIFICATION</scope>
</reference>
<organism evidence="3 4">
    <name type="scientific">Poecilia formosa</name>
    <name type="common">Amazon molly</name>
    <name type="synonym">Limia formosa</name>
    <dbReference type="NCBI Taxonomy" id="48698"/>
    <lineage>
        <taxon>Eukaryota</taxon>
        <taxon>Metazoa</taxon>
        <taxon>Chordata</taxon>
        <taxon>Craniata</taxon>
        <taxon>Vertebrata</taxon>
        <taxon>Euteleostomi</taxon>
        <taxon>Actinopterygii</taxon>
        <taxon>Neopterygii</taxon>
        <taxon>Teleostei</taxon>
        <taxon>Neoteleostei</taxon>
        <taxon>Acanthomorphata</taxon>
        <taxon>Ovalentaria</taxon>
        <taxon>Atherinomorphae</taxon>
        <taxon>Cyprinodontiformes</taxon>
        <taxon>Poeciliidae</taxon>
        <taxon>Poeciliinae</taxon>
        <taxon>Poecilia</taxon>
    </lineage>
</organism>
<dbReference type="GO" id="GO:0005737">
    <property type="term" value="C:cytoplasm"/>
    <property type="evidence" value="ECO:0007669"/>
    <property type="project" value="TreeGrafter"/>
</dbReference>
<evidence type="ECO:0000256" key="1">
    <source>
        <dbReference type="ARBA" id="ARBA00022999"/>
    </source>
</evidence>
<accession>A0A087X936</accession>
<dbReference type="EMBL" id="AYCK01012490">
    <property type="status" value="NOT_ANNOTATED_CDS"/>
    <property type="molecule type" value="Genomic_DNA"/>
</dbReference>
<feature type="compositionally biased region" description="Acidic residues" evidence="2">
    <location>
        <begin position="139"/>
        <end position="159"/>
    </location>
</feature>
<keyword evidence="1" id="KW-0727">SH2 domain</keyword>
<evidence type="ECO:0000313" key="4">
    <source>
        <dbReference type="Proteomes" id="UP000028760"/>
    </source>
</evidence>
<feature type="compositionally biased region" description="Basic and acidic residues" evidence="2">
    <location>
        <begin position="216"/>
        <end position="241"/>
    </location>
</feature>
<name>A0A087X936_POEFO</name>
<feature type="region of interest" description="Disordered" evidence="2">
    <location>
        <begin position="126"/>
        <end position="164"/>
    </location>
</feature>
<dbReference type="AlphaFoldDB" id="A0A087X936"/>
<sequence>MLAQILKEMWVDPEVLEALSEEQKRVLFLKMREEQVRRWRVREEKEEREGRTNRNTKPKKASSKQVSWLLSRDGDVSVTIIGEVDEFRSSKVLQNHMNRLLSDNRNCIQTADLLPGSDAQQHILNHTQEDPGSPINQSSEEEVADCSTDEDPKDPDDDSCSSSGNVIELNLVYRPHFRKMQAISALRFVEIRTLPSQNQQRNNSCNSSDLSPPSETRWRRETSENEGRVPDLKKAFADDACSKPPACKKPPIPVKPAHLQKSSTAL</sequence>
<keyword evidence="4" id="KW-1185">Reference proteome</keyword>
<feature type="compositionally biased region" description="Low complexity" evidence="2">
    <location>
        <begin position="197"/>
        <end position="208"/>
    </location>
</feature>
<proteinExistence type="predicted"/>
<dbReference type="Proteomes" id="UP000028760">
    <property type="component" value="Unassembled WGS sequence"/>
</dbReference>
<dbReference type="Ensembl" id="ENSPFOT00000002293.2">
    <property type="protein sequence ID" value="ENSPFOP00000002289.2"/>
    <property type="gene ID" value="ENSPFOG00000002448.2"/>
</dbReference>
<evidence type="ECO:0000256" key="2">
    <source>
        <dbReference type="SAM" id="MobiDB-lite"/>
    </source>
</evidence>
<dbReference type="OMA" id="LQDMWVE"/>
<feature type="region of interest" description="Disordered" evidence="2">
    <location>
        <begin position="197"/>
        <end position="266"/>
    </location>
</feature>
<feature type="region of interest" description="Disordered" evidence="2">
    <location>
        <begin position="40"/>
        <end position="66"/>
    </location>
</feature>
<dbReference type="PANTHER" id="PTHR14388">
    <property type="entry name" value="T CELL-SPECIFIC ADAPTER PROTEIN TSAD"/>
    <property type="match status" value="1"/>
</dbReference>
<evidence type="ECO:0000313" key="3">
    <source>
        <dbReference type="Ensembl" id="ENSPFOP00000002289.2"/>
    </source>
</evidence>